<proteinExistence type="predicted"/>
<organism evidence="1 2">
    <name type="scientific">Caenorhabditis remanei</name>
    <name type="common">Caenorhabditis vulgaris</name>
    <dbReference type="NCBI Taxonomy" id="31234"/>
    <lineage>
        <taxon>Eukaryota</taxon>
        <taxon>Metazoa</taxon>
        <taxon>Ecdysozoa</taxon>
        <taxon>Nematoda</taxon>
        <taxon>Chromadorea</taxon>
        <taxon>Rhabditida</taxon>
        <taxon>Rhabditina</taxon>
        <taxon>Rhabditomorpha</taxon>
        <taxon>Rhabditoidea</taxon>
        <taxon>Rhabditidae</taxon>
        <taxon>Peloderinae</taxon>
        <taxon>Caenorhabditis</taxon>
    </lineage>
</organism>
<dbReference type="RefSeq" id="XP_053589521.1">
    <property type="nucleotide sequence ID" value="XM_053725327.1"/>
</dbReference>
<protein>
    <submittedName>
        <fullName evidence="1">Uncharacterized protein</fullName>
    </submittedName>
</protein>
<dbReference type="KEGG" id="crq:GCK72_005765"/>
<dbReference type="PANTHER" id="PTHR21523:SF5">
    <property type="entry name" value="MLT-TEN (MLT-10) RELATED"/>
    <property type="match status" value="1"/>
</dbReference>
<reference evidence="1 2" key="1">
    <citation type="submission" date="2019-12" db="EMBL/GenBank/DDBJ databases">
        <title>Chromosome-level assembly of the Caenorhabditis remanei genome.</title>
        <authorList>
            <person name="Teterina A.A."/>
            <person name="Willis J.H."/>
            <person name="Phillips P.C."/>
        </authorList>
    </citation>
    <scope>NUCLEOTIDE SEQUENCE [LARGE SCALE GENOMIC DNA]</scope>
    <source>
        <strain evidence="1 2">PX506</strain>
        <tissue evidence="1">Whole organism</tissue>
    </source>
</reference>
<dbReference type="AlphaFoldDB" id="A0A6A5HIJ5"/>
<dbReference type="CTD" id="9797591"/>
<dbReference type="Proteomes" id="UP000483820">
    <property type="component" value="Chromosome II"/>
</dbReference>
<dbReference type="Pfam" id="PF04870">
    <property type="entry name" value="Moulting_cycle"/>
    <property type="match status" value="1"/>
</dbReference>
<evidence type="ECO:0000313" key="1">
    <source>
        <dbReference type="EMBL" id="KAF1765812.1"/>
    </source>
</evidence>
<accession>A0A6A5HIJ5</accession>
<dbReference type="InterPro" id="IPR006954">
    <property type="entry name" value="Mlt-10-like"/>
</dbReference>
<dbReference type="EMBL" id="WUAV01000002">
    <property type="protein sequence ID" value="KAF1765812.1"/>
    <property type="molecule type" value="Genomic_DNA"/>
</dbReference>
<dbReference type="PANTHER" id="PTHR21523">
    <property type="match status" value="1"/>
</dbReference>
<gene>
    <name evidence="1" type="ORF">GCK72_005765</name>
</gene>
<name>A0A6A5HIJ5_CAERE</name>
<evidence type="ECO:0000313" key="2">
    <source>
        <dbReference type="Proteomes" id="UP000483820"/>
    </source>
</evidence>
<dbReference type="GeneID" id="9797591"/>
<sequence length="592" mass="67515">MMIQPDEESSKSSKMKGDTKMVERSLYNRVQKISLDPETNGRLIYPFYFSEVQGNSKLEKELKVTIDTKNVKSSPYYKDKVLTLPISKKSSTDLWQHWTDQAFSGLISAIATRRLNLVEKYDKKKHEKCSSEAHDITSHAKCLVALEGDGLTNRLLNRKKYFDKVARNSSSSKSKRMQKYSRRLHSLESMKNYKASRFGGKMRKSESSVVADEKSWIGSFKTLKRTKRSTIKNAESYVLKSDQDRSPFALITKQLSETNTAKIEEEIEDEELKEMFHQKVSNMTEEEKMMMIPIDLIRQATKIGLGLSGHNTTDMDTKTIKLISPRFMSVLPEDEEARKNEVSIIQREHVTYISDLEKKTSFKSIFGMADKVGMTAEDSQNFLDLLVEATGVAEAVEEAEDKLTDALRKTDDAMGRGPDGQPLYFTKENITERFPAEAKKIELFEKLDKTYSIEQLKDMNQTGYTVLNPKQMQMIYGKKSPFKNPRLLKTFNNMTRAEIQRAIHSTIKDVAKEKLKFEVRQNDIVLSPVLNTALINDPKTASQALVLSPAVFVALINSPALFGSDSSCLHMLFLQQLNQRELSLLFLPHRVG</sequence>
<comment type="caution">
    <text evidence="1">The sequence shown here is derived from an EMBL/GenBank/DDBJ whole genome shotgun (WGS) entry which is preliminary data.</text>
</comment>